<dbReference type="STRING" id="329726.AM1_1429"/>
<dbReference type="RefSeq" id="WP_012161989.1">
    <property type="nucleotide sequence ID" value="NC_009925.1"/>
</dbReference>
<dbReference type="KEGG" id="amr:AM1_1429"/>
<protein>
    <submittedName>
        <fullName evidence="1">Zn-dependent hydrolases of the beta-lactamase fold, putative</fullName>
    </submittedName>
</protein>
<dbReference type="EMBL" id="CP000828">
    <property type="protein sequence ID" value="ABW26457.1"/>
    <property type="molecule type" value="Genomic_DNA"/>
</dbReference>
<accession>B0C7R6</accession>
<dbReference type="GO" id="GO:0016787">
    <property type="term" value="F:hydrolase activity"/>
    <property type="evidence" value="ECO:0007669"/>
    <property type="project" value="UniProtKB-KW"/>
</dbReference>
<dbReference type="AlphaFoldDB" id="B0C7R6"/>
<reference evidence="1 2" key="1">
    <citation type="journal article" date="2008" name="Proc. Natl. Acad. Sci. U.S.A.">
        <title>Niche adaptation and genome expansion in the chlorophyll d-producing cyanobacterium Acaryochloris marina.</title>
        <authorList>
            <person name="Swingley W.D."/>
            <person name="Chen M."/>
            <person name="Cheung P.C."/>
            <person name="Conrad A.L."/>
            <person name="Dejesa L.C."/>
            <person name="Hao J."/>
            <person name="Honchak B.M."/>
            <person name="Karbach L.E."/>
            <person name="Kurdoglu A."/>
            <person name="Lahiri S."/>
            <person name="Mastrian S.D."/>
            <person name="Miyashita H."/>
            <person name="Page L."/>
            <person name="Ramakrishna P."/>
            <person name="Satoh S."/>
            <person name="Sattley W.M."/>
            <person name="Shimada Y."/>
            <person name="Taylor H.L."/>
            <person name="Tomo T."/>
            <person name="Tsuchiya T."/>
            <person name="Wang Z.T."/>
            <person name="Raymond J."/>
            <person name="Mimuro M."/>
            <person name="Blankenship R.E."/>
            <person name="Touchman J.W."/>
        </authorList>
    </citation>
    <scope>NUCLEOTIDE SEQUENCE [LARGE SCALE GENOMIC DNA]</scope>
    <source>
        <strain evidence="2">MBIC 11017</strain>
    </source>
</reference>
<dbReference type="Pfam" id="PF13483">
    <property type="entry name" value="Lactamase_B_3"/>
    <property type="match status" value="1"/>
</dbReference>
<dbReference type="SUPFAM" id="SSF56281">
    <property type="entry name" value="Metallo-hydrolase/oxidoreductase"/>
    <property type="match status" value="1"/>
</dbReference>
<evidence type="ECO:0000313" key="2">
    <source>
        <dbReference type="Proteomes" id="UP000000268"/>
    </source>
</evidence>
<dbReference type="Gene3D" id="3.60.15.10">
    <property type="entry name" value="Ribonuclease Z/Hydroxyacylglutathione hydrolase-like"/>
    <property type="match status" value="1"/>
</dbReference>
<keyword evidence="2" id="KW-1185">Reference proteome</keyword>
<dbReference type="Proteomes" id="UP000000268">
    <property type="component" value="Chromosome"/>
</dbReference>
<dbReference type="PANTHER" id="PTHR39189">
    <property type="entry name" value="UPF0173 METAL-DEPENDENT HYDROLASE YTKL"/>
    <property type="match status" value="1"/>
</dbReference>
<proteinExistence type="predicted"/>
<dbReference type="InterPro" id="IPR036866">
    <property type="entry name" value="RibonucZ/Hydroxyglut_hydro"/>
</dbReference>
<gene>
    <name evidence="1" type="ordered locus">AM1_1429</name>
</gene>
<evidence type="ECO:0000313" key="1">
    <source>
        <dbReference type="EMBL" id="ABW26457.1"/>
    </source>
</evidence>
<name>B0C7R6_ACAM1</name>
<dbReference type="eggNOG" id="COG2220">
    <property type="taxonomic scope" value="Bacteria"/>
</dbReference>
<organism evidence="1 2">
    <name type="scientific">Acaryochloris marina (strain MBIC 11017)</name>
    <dbReference type="NCBI Taxonomy" id="329726"/>
    <lineage>
        <taxon>Bacteria</taxon>
        <taxon>Bacillati</taxon>
        <taxon>Cyanobacteriota</taxon>
        <taxon>Cyanophyceae</taxon>
        <taxon>Acaryochloridales</taxon>
        <taxon>Acaryochloridaceae</taxon>
        <taxon>Acaryochloris</taxon>
    </lineage>
</organism>
<keyword evidence="1" id="KW-0378">Hydrolase</keyword>
<dbReference type="PANTHER" id="PTHR39189:SF1">
    <property type="entry name" value="UPF0173 METAL-DEPENDENT HYDROLASE YTKL"/>
    <property type="match status" value="1"/>
</dbReference>
<dbReference type="HOGENOM" id="CLU_070010_3_0_3"/>
<dbReference type="OrthoDB" id="9789133at2"/>
<sequence length="256" mass="27191">MNRRRFMHYVQAGLITSLGAGLATQWQSSPAQAAGSLSIRWLGHTCFLFSGSGIQVLVNPFRPAGCTAKYPSPQTSANIVLISSRLLDEGVVEGLPGRPKLLFEPGAYKTNGLQFQGIRTLHDRVNGYRFGTNVAWKWVQGGVNVVHLGGIASPISVDQKILMGRPDVLLIPVGGSAKAYNPEEAKAAVQTLNPKMVIPTHYKTAAADESSCDLQSVDAFLSLMQGATIRRSGGSGLTVSSGNLPSSGPVIQVLSY</sequence>